<evidence type="ECO:0000256" key="1">
    <source>
        <dbReference type="SAM" id="MobiDB-lite"/>
    </source>
</evidence>
<dbReference type="Gene3D" id="1.10.510.10">
    <property type="entry name" value="Transferase(Phosphotransferase) domain 1"/>
    <property type="match status" value="1"/>
</dbReference>
<keyword evidence="4" id="KW-1185">Reference proteome</keyword>
<feature type="compositionally biased region" description="Gly residues" evidence="1">
    <location>
        <begin position="471"/>
        <end position="515"/>
    </location>
</feature>
<dbReference type="AlphaFoldDB" id="A0AAD7NYJ7"/>
<dbReference type="EMBL" id="JARJLG010000006">
    <property type="protein sequence ID" value="KAJ7780319.1"/>
    <property type="molecule type" value="Genomic_DNA"/>
</dbReference>
<dbReference type="PROSITE" id="PS50011">
    <property type="entry name" value="PROTEIN_KINASE_DOM"/>
    <property type="match status" value="1"/>
</dbReference>
<dbReference type="SUPFAM" id="SSF56112">
    <property type="entry name" value="Protein kinase-like (PK-like)"/>
    <property type="match status" value="1"/>
</dbReference>
<feature type="domain" description="Protein kinase" evidence="2">
    <location>
        <begin position="683"/>
        <end position="841"/>
    </location>
</feature>
<feature type="region of interest" description="Disordered" evidence="1">
    <location>
        <begin position="240"/>
        <end position="271"/>
    </location>
</feature>
<gene>
    <name evidence="3" type="ORF">DFH07DRAFT_1026681</name>
</gene>
<evidence type="ECO:0000313" key="4">
    <source>
        <dbReference type="Proteomes" id="UP001215280"/>
    </source>
</evidence>
<dbReference type="Proteomes" id="UP001215280">
    <property type="component" value="Unassembled WGS sequence"/>
</dbReference>
<name>A0AAD7NYJ7_9AGAR</name>
<feature type="compositionally biased region" description="Low complexity" evidence="1">
    <location>
        <begin position="608"/>
        <end position="625"/>
    </location>
</feature>
<sequence>MDNPIVQELIDFLSTEVEPLVSGDRHTGYANTREPIEYDYHMPGLLKLQNIEHDPWILQLLEASLLTNLVERSSVKDESMDVDAIRNTYHVATDLVPAEAVGETSVHDVLVNIHRIACPIATLCCFDVDEEIGVFRPVFRAGDSPGTNTIADLLVGCQPRTKDQPERWGSLWPSITKRRDLRDPYFRDLYTEEFKSIRTANPGGILGIYVLIFCLQNKFLQGFWPKNECEGCPKFRKSHQAADDEEMSQGPPPDADDKDIPPRTKREVSDGLKGEMERLVQLADVYDEKYNIPTQTIKRPREHAADDERMKDLQSYKELLRAATMKAAKALKFPEEIERQLSRWVLNAAYMLIQVWSHMVRFNGTVARLTCHNLGVIMTRHRKSGTMAVSNFVQHTDKPILIATALTIYAYTDAVERHDLHIANDEPFWLEDPYRGETLAEIKKEPEEDEEEDGDDDEEEDEDAHPPVNTRGGGRGGRGGGGPGRGGRGGGGSSRGGRGGGDQGGSGGKPSGRGGNNTTSKTEQQRQDRQKRMDSRNKKDNIDADNLHLAFRARTKHLWSEGFSHFKRVDAKAVGQAVANPQAQDPTLRGQNPGPVHFPGLALGELPSGQQRRTSGGSSRSSRSTHTNASSLFSEVLSVPPSPATTHFTDISSRDSSPFPEKSVGHPQSSEHAAAATISDVGVVIDDFLGESAIGIVWSVKMAVPKETPDGGVTEDDRETVRHEGLVYSFLGMAGNLEISPRYYGVFENSVGSVALVLDYGGTAMKSFNTLTRKQAQILFDKAVAMHAVGVVHNDLEPRNIVQDLEGELRIIDFHVADMGHRCAGKEKCEELLAFSRALKL</sequence>
<dbReference type="GO" id="GO:0004672">
    <property type="term" value="F:protein kinase activity"/>
    <property type="evidence" value="ECO:0007669"/>
    <property type="project" value="InterPro"/>
</dbReference>
<evidence type="ECO:0000313" key="3">
    <source>
        <dbReference type="EMBL" id="KAJ7780319.1"/>
    </source>
</evidence>
<feature type="compositionally biased region" description="Acidic residues" evidence="1">
    <location>
        <begin position="447"/>
        <end position="463"/>
    </location>
</feature>
<proteinExistence type="predicted"/>
<dbReference type="InterPro" id="IPR011009">
    <property type="entry name" value="Kinase-like_dom_sf"/>
</dbReference>
<feature type="compositionally biased region" description="Basic and acidic residues" evidence="1">
    <location>
        <begin position="258"/>
        <end position="271"/>
    </location>
</feature>
<protein>
    <recommendedName>
        <fullName evidence="2">Protein kinase domain-containing protein</fullName>
    </recommendedName>
</protein>
<feature type="region of interest" description="Disordered" evidence="1">
    <location>
        <begin position="577"/>
        <end position="673"/>
    </location>
</feature>
<feature type="compositionally biased region" description="Basic and acidic residues" evidence="1">
    <location>
        <begin position="523"/>
        <end position="541"/>
    </location>
</feature>
<feature type="compositionally biased region" description="Polar residues" evidence="1">
    <location>
        <begin position="644"/>
        <end position="656"/>
    </location>
</feature>
<reference evidence="3" key="1">
    <citation type="submission" date="2023-03" db="EMBL/GenBank/DDBJ databases">
        <title>Massive genome expansion in bonnet fungi (Mycena s.s.) driven by repeated elements and novel gene families across ecological guilds.</title>
        <authorList>
            <consortium name="Lawrence Berkeley National Laboratory"/>
            <person name="Harder C.B."/>
            <person name="Miyauchi S."/>
            <person name="Viragh M."/>
            <person name="Kuo A."/>
            <person name="Thoen E."/>
            <person name="Andreopoulos B."/>
            <person name="Lu D."/>
            <person name="Skrede I."/>
            <person name="Drula E."/>
            <person name="Henrissat B."/>
            <person name="Morin E."/>
            <person name="Kohler A."/>
            <person name="Barry K."/>
            <person name="LaButti K."/>
            <person name="Morin E."/>
            <person name="Salamov A."/>
            <person name="Lipzen A."/>
            <person name="Mereny Z."/>
            <person name="Hegedus B."/>
            <person name="Baldrian P."/>
            <person name="Stursova M."/>
            <person name="Weitz H."/>
            <person name="Taylor A."/>
            <person name="Grigoriev I.V."/>
            <person name="Nagy L.G."/>
            <person name="Martin F."/>
            <person name="Kauserud H."/>
        </authorList>
    </citation>
    <scope>NUCLEOTIDE SEQUENCE</scope>
    <source>
        <strain evidence="3">CBHHK188m</strain>
    </source>
</reference>
<comment type="caution">
    <text evidence="3">The sequence shown here is derived from an EMBL/GenBank/DDBJ whole genome shotgun (WGS) entry which is preliminary data.</text>
</comment>
<organism evidence="3 4">
    <name type="scientific">Mycena maculata</name>
    <dbReference type="NCBI Taxonomy" id="230809"/>
    <lineage>
        <taxon>Eukaryota</taxon>
        <taxon>Fungi</taxon>
        <taxon>Dikarya</taxon>
        <taxon>Basidiomycota</taxon>
        <taxon>Agaricomycotina</taxon>
        <taxon>Agaricomycetes</taxon>
        <taxon>Agaricomycetidae</taxon>
        <taxon>Agaricales</taxon>
        <taxon>Marasmiineae</taxon>
        <taxon>Mycenaceae</taxon>
        <taxon>Mycena</taxon>
    </lineage>
</organism>
<feature type="region of interest" description="Disordered" evidence="1">
    <location>
        <begin position="440"/>
        <end position="541"/>
    </location>
</feature>
<dbReference type="InterPro" id="IPR000719">
    <property type="entry name" value="Prot_kinase_dom"/>
</dbReference>
<evidence type="ECO:0000259" key="2">
    <source>
        <dbReference type="PROSITE" id="PS50011"/>
    </source>
</evidence>
<dbReference type="GO" id="GO:0005524">
    <property type="term" value="F:ATP binding"/>
    <property type="evidence" value="ECO:0007669"/>
    <property type="project" value="InterPro"/>
</dbReference>
<accession>A0AAD7NYJ7</accession>